<dbReference type="PROSITE" id="PS51747">
    <property type="entry name" value="CYT_DCMP_DEAMINASES_2"/>
    <property type="match status" value="1"/>
</dbReference>
<dbReference type="PATRIC" id="fig|281456.6.peg.3182"/>
<keyword evidence="3 7" id="KW-0479">Metal-binding</keyword>
<dbReference type="InterPro" id="IPR002125">
    <property type="entry name" value="CMP_dCMP_dom"/>
</dbReference>
<evidence type="ECO:0000256" key="6">
    <source>
        <dbReference type="PIRSR" id="PIRSR006019-1"/>
    </source>
</evidence>
<evidence type="ECO:0000256" key="1">
    <source>
        <dbReference type="ARBA" id="ARBA00001947"/>
    </source>
</evidence>
<dbReference type="GO" id="GO:0006220">
    <property type="term" value="P:pyrimidine nucleotide metabolic process"/>
    <property type="evidence" value="ECO:0007669"/>
    <property type="project" value="InterPro"/>
</dbReference>
<evidence type="ECO:0000256" key="7">
    <source>
        <dbReference type="PIRSR" id="PIRSR006019-2"/>
    </source>
</evidence>
<feature type="domain" description="CMP/dCMP-type deaminase" evidence="8">
    <location>
        <begin position="4"/>
        <end position="133"/>
    </location>
</feature>
<dbReference type="GO" id="GO:0008270">
    <property type="term" value="F:zinc ion binding"/>
    <property type="evidence" value="ECO:0007669"/>
    <property type="project" value="InterPro"/>
</dbReference>
<dbReference type="EMBL" id="LGTE01000032">
    <property type="protein sequence ID" value="KNZ68402.1"/>
    <property type="molecule type" value="Genomic_DNA"/>
</dbReference>
<dbReference type="SUPFAM" id="SSF53927">
    <property type="entry name" value="Cytidine deaminase-like"/>
    <property type="match status" value="1"/>
</dbReference>
<protein>
    <submittedName>
        <fullName evidence="9">CMP/dCMP deaminase zinc-binding protein</fullName>
    </submittedName>
</protein>
<evidence type="ECO:0000256" key="4">
    <source>
        <dbReference type="ARBA" id="ARBA00022801"/>
    </source>
</evidence>
<dbReference type="InterPro" id="IPR015517">
    <property type="entry name" value="dCMP_deaminase-rel"/>
</dbReference>
<dbReference type="AlphaFoldDB" id="A0A0L6VYJ8"/>
<proteinExistence type="inferred from homology"/>
<reference evidence="10" key="1">
    <citation type="submission" date="2015-07" db="EMBL/GenBank/DDBJ databases">
        <title>Complete Genome of Thermincola ferriacetica strain Z-0001T.</title>
        <authorList>
            <person name="Lusk B."/>
            <person name="Badalamenti J.P."/>
            <person name="Parameswaran P."/>
            <person name="Bond D.R."/>
            <person name="Torres C.I."/>
        </authorList>
    </citation>
    <scope>NUCLEOTIDE SEQUENCE [LARGE SCALE GENOMIC DNA]</scope>
    <source>
        <strain evidence="10">Z-0001</strain>
    </source>
</reference>
<dbReference type="InterPro" id="IPR016193">
    <property type="entry name" value="Cytidine_deaminase-like"/>
</dbReference>
<comment type="cofactor">
    <cofactor evidence="1 7">
        <name>Zn(2+)</name>
        <dbReference type="ChEBI" id="CHEBI:29105"/>
    </cofactor>
</comment>
<comment type="caution">
    <text evidence="9">The sequence shown here is derived from an EMBL/GenBank/DDBJ whole genome shotgun (WGS) entry which is preliminary data.</text>
</comment>
<accession>A0A0L6VYJ8</accession>
<keyword evidence="4" id="KW-0378">Hydrolase</keyword>
<feature type="binding site" evidence="7">
    <location>
        <position position="108"/>
    </location>
    <ligand>
        <name>Zn(2+)</name>
        <dbReference type="ChEBI" id="CHEBI:29105"/>
        <note>catalytic</note>
    </ligand>
</feature>
<dbReference type="PROSITE" id="PS00903">
    <property type="entry name" value="CYT_DCMP_DEAMINASES_1"/>
    <property type="match status" value="1"/>
</dbReference>
<evidence type="ECO:0000259" key="8">
    <source>
        <dbReference type="PROSITE" id="PS51747"/>
    </source>
</evidence>
<name>A0A0L6VYJ8_9FIRM</name>
<evidence type="ECO:0000256" key="5">
    <source>
        <dbReference type="ARBA" id="ARBA00022833"/>
    </source>
</evidence>
<dbReference type="PIRSF" id="PIRSF006019">
    <property type="entry name" value="dCMP_deaminase"/>
    <property type="match status" value="1"/>
</dbReference>
<dbReference type="InterPro" id="IPR035105">
    <property type="entry name" value="Deoxycytidylate_deaminase_dom"/>
</dbReference>
<sequence>MRPSWQDYFMQITDVVATRSTCLRRKVGAVIVRDNRILASGYNGPPRGLRHCDETGCLRDKLNIPSGERHELCRGLHAEQNVIIQAAMHGINIQGGTFYITHQPCILCAKMIVNAGIKKVVYRGKYPDALALEIFEEAGVELVCLDG</sequence>
<evidence type="ECO:0000313" key="9">
    <source>
        <dbReference type="EMBL" id="KNZ68402.1"/>
    </source>
</evidence>
<dbReference type="GO" id="GO:0005737">
    <property type="term" value="C:cytoplasm"/>
    <property type="evidence" value="ECO:0007669"/>
    <property type="project" value="TreeGrafter"/>
</dbReference>
<dbReference type="InterPro" id="IPR016473">
    <property type="entry name" value="dCMP_deaminase"/>
</dbReference>
<evidence type="ECO:0000256" key="3">
    <source>
        <dbReference type="ARBA" id="ARBA00022723"/>
    </source>
</evidence>
<dbReference type="PANTHER" id="PTHR11086:SF18">
    <property type="entry name" value="DEOXYCYTIDYLATE DEAMINASE"/>
    <property type="match status" value="1"/>
</dbReference>
<dbReference type="GO" id="GO:0004132">
    <property type="term" value="F:dCMP deaminase activity"/>
    <property type="evidence" value="ECO:0007669"/>
    <property type="project" value="InterPro"/>
</dbReference>
<dbReference type="RefSeq" id="WP_013121719.1">
    <property type="nucleotide sequence ID" value="NZ_LGTE01000032.1"/>
</dbReference>
<keyword evidence="5 7" id="KW-0862">Zinc</keyword>
<comment type="similarity">
    <text evidence="2">Belongs to the cytidine and deoxycytidylate deaminase family.</text>
</comment>
<keyword evidence="10" id="KW-1185">Reference proteome</keyword>
<feature type="active site" description="Proton donor" evidence="6">
    <location>
        <position position="79"/>
    </location>
</feature>
<feature type="binding site" evidence="7">
    <location>
        <position position="105"/>
    </location>
    <ligand>
        <name>Zn(2+)</name>
        <dbReference type="ChEBI" id="CHEBI:29105"/>
        <note>catalytic</note>
    </ligand>
</feature>
<gene>
    <name evidence="9" type="ORF">Tfer_3040</name>
</gene>
<dbReference type="Gene3D" id="3.40.140.10">
    <property type="entry name" value="Cytidine Deaminase, domain 2"/>
    <property type="match status" value="1"/>
</dbReference>
<dbReference type="Pfam" id="PF00383">
    <property type="entry name" value="dCMP_cyt_deam_1"/>
    <property type="match status" value="1"/>
</dbReference>
<dbReference type="InterPro" id="IPR016192">
    <property type="entry name" value="APOBEC/CMP_deaminase_Zn-bd"/>
</dbReference>
<evidence type="ECO:0000313" key="10">
    <source>
        <dbReference type="Proteomes" id="UP000037175"/>
    </source>
</evidence>
<dbReference type="Proteomes" id="UP000037175">
    <property type="component" value="Unassembled WGS sequence"/>
</dbReference>
<feature type="binding site" evidence="7">
    <location>
        <position position="77"/>
    </location>
    <ligand>
        <name>Zn(2+)</name>
        <dbReference type="ChEBI" id="CHEBI:29105"/>
        <note>catalytic</note>
    </ligand>
</feature>
<organism evidence="9 10">
    <name type="scientific">Thermincola ferriacetica</name>
    <dbReference type="NCBI Taxonomy" id="281456"/>
    <lineage>
        <taxon>Bacteria</taxon>
        <taxon>Bacillati</taxon>
        <taxon>Bacillota</taxon>
        <taxon>Clostridia</taxon>
        <taxon>Eubacteriales</taxon>
        <taxon>Thermincolaceae</taxon>
        <taxon>Thermincola</taxon>
    </lineage>
</organism>
<evidence type="ECO:0000256" key="2">
    <source>
        <dbReference type="ARBA" id="ARBA00006576"/>
    </source>
</evidence>
<dbReference type="PANTHER" id="PTHR11086">
    <property type="entry name" value="DEOXYCYTIDYLATE DEAMINASE-RELATED"/>
    <property type="match status" value="1"/>
</dbReference>
<dbReference type="CDD" id="cd01286">
    <property type="entry name" value="deoxycytidylate_deaminase"/>
    <property type="match status" value="1"/>
</dbReference>